<keyword evidence="1" id="KW-1133">Transmembrane helix</keyword>
<feature type="transmembrane region" description="Helical" evidence="1">
    <location>
        <begin position="139"/>
        <end position="165"/>
    </location>
</feature>
<keyword evidence="1" id="KW-0472">Membrane</keyword>
<sequence length="233" mass="25145">MYLGYMYLDPLYIILVIPAVIIAAIAQANVSGTFSKYSKVRTARGYTGAEAARAILDANGLYNVRVERVAGNLSDHFDPRQNVIRLSQGVYDNATVAAVGVAAHESGHAVQYATGYAPIKLRNAIVPITQFGSSLSIPVLLLGFFMGLQPLVYAGIILFSAMVVFQLVTLPVEFNASSRALAIIEEQELLGSEELRGAKKVLGAAALTYVAALLVSLMQLLRIILRFGGRRRD</sequence>
<proteinExistence type="predicted"/>
<evidence type="ECO:0008006" key="4">
    <source>
        <dbReference type="Google" id="ProtNLM"/>
    </source>
</evidence>
<dbReference type="Pfam" id="PF04298">
    <property type="entry name" value="Zn_peptidase_2"/>
    <property type="match status" value="1"/>
</dbReference>
<feature type="transmembrane region" description="Helical" evidence="1">
    <location>
        <begin position="201"/>
        <end position="225"/>
    </location>
</feature>
<dbReference type="EMBL" id="SLUK01000007">
    <property type="protein sequence ID" value="TCL42983.1"/>
    <property type="molecule type" value="Genomic_DNA"/>
</dbReference>
<feature type="transmembrane region" description="Helical" evidence="1">
    <location>
        <begin position="12"/>
        <end position="34"/>
    </location>
</feature>
<dbReference type="RefSeq" id="WP_207668669.1">
    <property type="nucleotide sequence ID" value="NZ_SLUK01000007.1"/>
</dbReference>
<evidence type="ECO:0000313" key="2">
    <source>
        <dbReference type="EMBL" id="TCL42983.1"/>
    </source>
</evidence>
<reference evidence="2 3" key="1">
    <citation type="submission" date="2019-03" db="EMBL/GenBank/DDBJ databases">
        <title>Genomic Encyclopedia of Type Strains, Phase IV (KMG-IV): sequencing the most valuable type-strain genomes for metagenomic binning, comparative biology and taxonomic classification.</title>
        <authorList>
            <person name="Goeker M."/>
        </authorList>
    </citation>
    <scope>NUCLEOTIDE SEQUENCE [LARGE SCALE GENOMIC DNA]</scope>
    <source>
        <strain evidence="2 3">DSM 100433</strain>
    </source>
</reference>
<dbReference type="InterPro" id="IPR007395">
    <property type="entry name" value="Zn_peptidase_2"/>
</dbReference>
<gene>
    <name evidence="2" type="ORF">EDD78_10784</name>
</gene>
<accession>A0A9X8UJF0</accession>
<dbReference type="PANTHER" id="PTHR36434">
    <property type="entry name" value="MEMBRANE PROTEASE YUGP-RELATED"/>
    <property type="match status" value="1"/>
</dbReference>
<evidence type="ECO:0000313" key="3">
    <source>
        <dbReference type="Proteomes" id="UP000294682"/>
    </source>
</evidence>
<evidence type="ECO:0000256" key="1">
    <source>
        <dbReference type="SAM" id="Phobius"/>
    </source>
</evidence>
<name>A0A9X8UJF0_9FIRM</name>
<dbReference type="AlphaFoldDB" id="A0A9X8UJF0"/>
<dbReference type="Proteomes" id="UP000294682">
    <property type="component" value="Unassembled WGS sequence"/>
</dbReference>
<protein>
    <recommendedName>
        <fullName evidence="4">Zinc metallopeptidase</fullName>
    </recommendedName>
</protein>
<comment type="caution">
    <text evidence="2">The sequence shown here is derived from an EMBL/GenBank/DDBJ whole genome shotgun (WGS) entry which is preliminary data.</text>
</comment>
<dbReference type="PANTHER" id="PTHR36434:SF1">
    <property type="entry name" value="MEMBRANE PROTEASE YUGP-RELATED"/>
    <property type="match status" value="1"/>
</dbReference>
<keyword evidence="1" id="KW-0812">Transmembrane</keyword>
<organism evidence="2 3">
    <name type="scientific">Harryflintia acetispora</name>
    <dbReference type="NCBI Taxonomy" id="1849041"/>
    <lineage>
        <taxon>Bacteria</taxon>
        <taxon>Bacillati</taxon>
        <taxon>Bacillota</taxon>
        <taxon>Clostridia</taxon>
        <taxon>Eubacteriales</taxon>
        <taxon>Oscillospiraceae</taxon>
        <taxon>Harryflintia</taxon>
    </lineage>
</organism>
<keyword evidence="3" id="KW-1185">Reference proteome</keyword>